<dbReference type="RefSeq" id="WP_172697231.1">
    <property type="nucleotide sequence ID" value="NZ_WKPR01000003.1"/>
</dbReference>
<accession>A0A6I2QVR9</accession>
<organism evidence="2 3">
    <name type="scientific">Flavonifractor plautii</name>
    <name type="common">Fusobacterium plautii</name>
    <dbReference type="NCBI Taxonomy" id="292800"/>
    <lineage>
        <taxon>Bacteria</taxon>
        <taxon>Bacillati</taxon>
        <taxon>Bacillota</taxon>
        <taxon>Clostridia</taxon>
        <taxon>Eubacteriales</taxon>
        <taxon>Oscillospiraceae</taxon>
        <taxon>Flavonifractor</taxon>
    </lineage>
</organism>
<reference evidence="2 3" key="1">
    <citation type="journal article" date="2019" name="Nat. Med.">
        <title>A library of human gut bacterial isolates paired with longitudinal multiomics data enables mechanistic microbiome research.</title>
        <authorList>
            <person name="Poyet M."/>
            <person name="Groussin M."/>
            <person name="Gibbons S.M."/>
            <person name="Avila-Pacheco J."/>
            <person name="Jiang X."/>
            <person name="Kearney S.M."/>
            <person name="Perrotta A.R."/>
            <person name="Berdy B."/>
            <person name="Zhao S."/>
            <person name="Lieberman T.D."/>
            <person name="Swanson P.K."/>
            <person name="Smith M."/>
            <person name="Roesemann S."/>
            <person name="Alexander J.E."/>
            <person name="Rich S.A."/>
            <person name="Livny J."/>
            <person name="Vlamakis H."/>
            <person name="Clish C."/>
            <person name="Bullock K."/>
            <person name="Deik A."/>
            <person name="Scott J."/>
            <person name="Pierce K.A."/>
            <person name="Xavier R.J."/>
            <person name="Alm E.J."/>
        </authorList>
    </citation>
    <scope>NUCLEOTIDE SEQUENCE [LARGE SCALE GENOMIC DNA]</scope>
    <source>
        <strain evidence="2 3">BIOML-A2</strain>
    </source>
</reference>
<evidence type="ECO:0000256" key="1">
    <source>
        <dbReference type="SAM" id="MobiDB-lite"/>
    </source>
</evidence>
<dbReference type="AlphaFoldDB" id="A0A6I2QVR9"/>
<dbReference type="EMBL" id="WKPR01000003">
    <property type="protein sequence ID" value="MSB18468.1"/>
    <property type="molecule type" value="Genomic_DNA"/>
</dbReference>
<evidence type="ECO:0000313" key="3">
    <source>
        <dbReference type="Proteomes" id="UP000434475"/>
    </source>
</evidence>
<evidence type="ECO:0000313" key="2">
    <source>
        <dbReference type="EMBL" id="MSB18468.1"/>
    </source>
</evidence>
<proteinExistence type="predicted"/>
<sequence>MKLSKYAKLVKEGGYCSVIHAEDSGIWLGTRAALFRATELPDMVGEEQVRTVLDIPEKAWEKVHLEEKWVDSVHDIFGLNLADFETGEQDTTKLKMLAAPDGLWCACRRRADTGELIFYQEKLLYPIGDQIKDSDYIRYTARRTAAGQPYLVVHDGFEVLAAVMPVQVVTEEYLADLSDFQALCTEQFYRERSRAAANEGAEDAEVEKTMEQIGMEEVGGEA</sequence>
<protein>
    <submittedName>
        <fullName evidence="2">Uncharacterized protein</fullName>
    </submittedName>
</protein>
<dbReference type="Proteomes" id="UP000434475">
    <property type="component" value="Unassembled WGS sequence"/>
</dbReference>
<name>A0A6I2QVR9_FLAPL</name>
<feature type="region of interest" description="Disordered" evidence="1">
    <location>
        <begin position="196"/>
        <end position="222"/>
    </location>
</feature>
<gene>
    <name evidence="2" type="ORF">GKE97_02930</name>
</gene>
<comment type="caution">
    <text evidence="2">The sequence shown here is derived from an EMBL/GenBank/DDBJ whole genome shotgun (WGS) entry which is preliminary data.</text>
</comment>